<dbReference type="AlphaFoldDB" id="A0A6C0AT59"/>
<name>A0A6C0AT59_9ZZZZ</name>
<evidence type="ECO:0000313" key="2">
    <source>
        <dbReference type="EMBL" id="QHS82918.1"/>
    </source>
</evidence>
<feature type="region of interest" description="Disordered" evidence="1">
    <location>
        <begin position="1"/>
        <end position="23"/>
    </location>
</feature>
<accession>A0A6C0AT59</accession>
<sequence length="37" mass="4035">MTQFFIPTTRPPPRSARISRPPHANATCFTCSSAAQS</sequence>
<protein>
    <submittedName>
        <fullName evidence="2">Uncharacterized protein</fullName>
    </submittedName>
</protein>
<proteinExistence type="predicted"/>
<dbReference type="EMBL" id="MN740864">
    <property type="protein sequence ID" value="QHS82918.1"/>
    <property type="molecule type" value="Genomic_DNA"/>
</dbReference>
<evidence type="ECO:0000256" key="1">
    <source>
        <dbReference type="SAM" id="MobiDB-lite"/>
    </source>
</evidence>
<organism evidence="2">
    <name type="scientific">viral metagenome</name>
    <dbReference type="NCBI Taxonomy" id="1070528"/>
    <lineage>
        <taxon>unclassified sequences</taxon>
        <taxon>metagenomes</taxon>
        <taxon>organismal metagenomes</taxon>
    </lineage>
</organism>
<reference evidence="2" key="1">
    <citation type="journal article" date="2020" name="Nature">
        <title>Giant virus diversity and host interactions through global metagenomics.</title>
        <authorList>
            <person name="Schulz F."/>
            <person name="Roux S."/>
            <person name="Paez-Espino D."/>
            <person name="Jungbluth S."/>
            <person name="Walsh D.A."/>
            <person name="Denef V.J."/>
            <person name="McMahon K.D."/>
            <person name="Konstantinidis K.T."/>
            <person name="Eloe-Fadrosh E.A."/>
            <person name="Kyrpides N.C."/>
            <person name="Woyke T."/>
        </authorList>
    </citation>
    <scope>NUCLEOTIDE SEQUENCE</scope>
    <source>
        <strain evidence="2">GVMAG-S-1103017-74</strain>
    </source>
</reference>